<dbReference type="HOGENOM" id="CLU_849157_0_0_2"/>
<evidence type="ECO:0000313" key="1">
    <source>
        <dbReference type="EMBL" id="AKB67823.1"/>
    </source>
</evidence>
<dbReference type="InterPro" id="IPR011856">
    <property type="entry name" value="tRNA_endonuc-like_dom_sf"/>
</dbReference>
<organism evidence="1 2">
    <name type="scientific">Methanosarcina mazei LYC</name>
    <dbReference type="NCBI Taxonomy" id="1434114"/>
    <lineage>
        <taxon>Archaea</taxon>
        <taxon>Methanobacteriati</taxon>
        <taxon>Methanobacteriota</taxon>
        <taxon>Stenosarchaea group</taxon>
        <taxon>Methanomicrobia</taxon>
        <taxon>Methanosarcinales</taxon>
        <taxon>Methanosarcinaceae</taxon>
        <taxon>Methanosarcina</taxon>
    </lineage>
</organism>
<sequence>MQECDFSSIGVKERQDIEEWVEKNPEILDEDLLIIQKEFDGFDDTNERLDLLALDVEGNIVVIELKRDDSGTDVNWQAIKYAAYCSTLNNDDILEIYSDYLGKVGVNSEFTKAEASKKIAEFLGTSEDDLSLNAKQRIILVTKQYRKEVLATVMWLLDNDIDVKCVRIQPYKDENTGSLYLIPTVILPPPNTEDYRIKKNEIRREQEARKKRSKFNFGMVDIQEGAELVFSQDENIKAKVVDDHHIEYNGEITSLSRSAQKILNTKYPVSGTASWKYEGETLDKRRRRFKPME</sequence>
<dbReference type="Gene3D" id="3.40.1350.10">
    <property type="match status" value="1"/>
</dbReference>
<dbReference type="EMBL" id="CP009513">
    <property type="protein sequence ID" value="AKB67823.1"/>
    <property type="molecule type" value="Genomic_DNA"/>
</dbReference>
<protein>
    <submittedName>
        <fullName evidence="1">Uncharacterized protein</fullName>
    </submittedName>
</protein>
<proteinExistence type="predicted"/>
<dbReference type="PATRIC" id="fig|1434114.4.peg.1597"/>
<reference evidence="1 2" key="1">
    <citation type="submission" date="2014-07" db="EMBL/GenBank/DDBJ databases">
        <title>Methanogenic archaea and the global carbon cycle.</title>
        <authorList>
            <person name="Henriksen J.R."/>
            <person name="Luke J."/>
            <person name="Reinhart S."/>
            <person name="Benedict M.N."/>
            <person name="Youngblut N.D."/>
            <person name="Metcalf M.E."/>
            <person name="Whitaker R.J."/>
            <person name="Metcalf W.W."/>
        </authorList>
    </citation>
    <scope>NUCLEOTIDE SEQUENCE [LARGE SCALE GENOMIC DNA]</scope>
    <source>
        <strain evidence="1 2">LYC</strain>
    </source>
</reference>
<dbReference type="AlphaFoldDB" id="A0A0E3RND2"/>
<evidence type="ECO:0000313" key="2">
    <source>
        <dbReference type="Proteomes" id="UP000033063"/>
    </source>
</evidence>
<name>A0A0E3RND2_METMZ</name>
<accession>A0A0E3RND2</accession>
<gene>
    <name evidence="1" type="ORF">MSMAL_1280</name>
</gene>
<dbReference type="Proteomes" id="UP000033063">
    <property type="component" value="Chromosome"/>
</dbReference>
<dbReference type="GO" id="GO:0003676">
    <property type="term" value="F:nucleic acid binding"/>
    <property type="evidence" value="ECO:0007669"/>
    <property type="project" value="InterPro"/>
</dbReference>